<feature type="compositionally biased region" description="Polar residues" evidence="1">
    <location>
        <begin position="51"/>
        <end position="60"/>
    </location>
</feature>
<keyword evidence="3" id="KW-1185">Reference proteome</keyword>
<sequence>MIGVNALFADIADPGDPVLDPTRDLEDRLAEVRARAAAGTSGRAGGWTGSPTASAPGSAC</sequence>
<dbReference type="EMBL" id="JBHTEY010000004">
    <property type="protein sequence ID" value="MFC7616271.1"/>
    <property type="molecule type" value="Genomic_DNA"/>
</dbReference>
<organism evidence="2 3">
    <name type="scientific">Actinokineospora soli</name>
    <dbReference type="NCBI Taxonomy" id="1048753"/>
    <lineage>
        <taxon>Bacteria</taxon>
        <taxon>Bacillati</taxon>
        <taxon>Actinomycetota</taxon>
        <taxon>Actinomycetes</taxon>
        <taxon>Pseudonocardiales</taxon>
        <taxon>Pseudonocardiaceae</taxon>
        <taxon>Actinokineospora</taxon>
    </lineage>
</organism>
<feature type="region of interest" description="Disordered" evidence="1">
    <location>
        <begin position="36"/>
        <end position="60"/>
    </location>
</feature>
<comment type="caution">
    <text evidence="2">The sequence shown here is derived from an EMBL/GenBank/DDBJ whole genome shotgun (WGS) entry which is preliminary data.</text>
</comment>
<name>A0ABW2TSF6_9PSEU</name>
<reference evidence="3" key="1">
    <citation type="journal article" date="2019" name="Int. J. Syst. Evol. Microbiol.">
        <title>The Global Catalogue of Microorganisms (GCM) 10K type strain sequencing project: providing services to taxonomists for standard genome sequencing and annotation.</title>
        <authorList>
            <consortium name="The Broad Institute Genomics Platform"/>
            <consortium name="The Broad Institute Genome Sequencing Center for Infectious Disease"/>
            <person name="Wu L."/>
            <person name="Ma J."/>
        </authorList>
    </citation>
    <scope>NUCLEOTIDE SEQUENCE [LARGE SCALE GENOMIC DNA]</scope>
    <source>
        <strain evidence="3">JCM 17695</strain>
    </source>
</reference>
<proteinExistence type="predicted"/>
<evidence type="ECO:0000256" key="1">
    <source>
        <dbReference type="SAM" id="MobiDB-lite"/>
    </source>
</evidence>
<evidence type="ECO:0000313" key="2">
    <source>
        <dbReference type="EMBL" id="MFC7616271.1"/>
    </source>
</evidence>
<evidence type="ECO:0000313" key="3">
    <source>
        <dbReference type="Proteomes" id="UP001596512"/>
    </source>
</evidence>
<dbReference type="Proteomes" id="UP001596512">
    <property type="component" value="Unassembled WGS sequence"/>
</dbReference>
<gene>
    <name evidence="2" type="ORF">ACFQV2_25140</name>
</gene>
<protein>
    <submittedName>
        <fullName evidence="2">Uncharacterized protein</fullName>
    </submittedName>
</protein>
<accession>A0ABW2TSF6</accession>